<accession>A0A7V6A564</accession>
<evidence type="ECO:0000256" key="2">
    <source>
        <dbReference type="ARBA" id="ARBA00022692"/>
    </source>
</evidence>
<comment type="caution">
    <text evidence="7">The sequence shown here is derived from an EMBL/GenBank/DDBJ whole genome shotgun (WGS) entry which is preliminary data.</text>
</comment>
<keyword evidence="2 5" id="KW-0812">Transmembrane</keyword>
<keyword evidence="4 5" id="KW-0472">Membrane</keyword>
<feature type="transmembrane region" description="Helical" evidence="5">
    <location>
        <begin position="116"/>
        <end position="134"/>
    </location>
</feature>
<dbReference type="Pfam" id="PF13886">
    <property type="entry name" value="TM7S3_TM198"/>
    <property type="match status" value="1"/>
</dbReference>
<dbReference type="GO" id="GO:0016020">
    <property type="term" value="C:membrane"/>
    <property type="evidence" value="ECO:0007669"/>
    <property type="project" value="UniProtKB-SubCell"/>
</dbReference>
<name>A0A7V6A564_9BACT</name>
<feature type="transmembrane region" description="Helical" evidence="5">
    <location>
        <begin position="20"/>
        <end position="37"/>
    </location>
</feature>
<keyword evidence="3 5" id="KW-1133">Transmembrane helix</keyword>
<feature type="transmembrane region" description="Helical" evidence="5">
    <location>
        <begin position="66"/>
        <end position="84"/>
    </location>
</feature>
<protein>
    <submittedName>
        <fullName evidence="7">TMEM198/TM7SF3 family protein</fullName>
    </submittedName>
</protein>
<feature type="transmembrane region" description="Helical" evidence="5">
    <location>
        <begin position="139"/>
        <end position="160"/>
    </location>
</feature>
<organism evidence="7">
    <name type="scientific">Desulfobacca acetoxidans</name>
    <dbReference type="NCBI Taxonomy" id="60893"/>
    <lineage>
        <taxon>Bacteria</taxon>
        <taxon>Pseudomonadati</taxon>
        <taxon>Thermodesulfobacteriota</taxon>
        <taxon>Desulfobaccia</taxon>
        <taxon>Desulfobaccales</taxon>
        <taxon>Desulfobaccaceae</taxon>
        <taxon>Desulfobacca</taxon>
    </lineage>
</organism>
<dbReference type="PROSITE" id="PS51257">
    <property type="entry name" value="PROKAR_LIPOPROTEIN"/>
    <property type="match status" value="1"/>
</dbReference>
<evidence type="ECO:0000256" key="3">
    <source>
        <dbReference type="ARBA" id="ARBA00022989"/>
    </source>
</evidence>
<comment type="subcellular location">
    <subcellularLocation>
        <location evidence="1">Membrane</location>
        <topology evidence="1">Multi-pass membrane protein</topology>
    </subcellularLocation>
</comment>
<evidence type="ECO:0000259" key="6">
    <source>
        <dbReference type="Pfam" id="PF13886"/>
    </source>
</evidence>
<dbReference type="EMBL" id="DTGR01000184">
    <property type="protein sequence ID" value="HHS30380.1"/>
    <property type="molecule type" value="Genomic_DNA"/>
</dbReference>
<evidence type="ECO:0000256" key="4">
    <source>
        <dbReference type="ARBA" id="ARBA00023136"/>
    </source>
</evidence>
<dbReference type="InterPro" id="IPR025256">
    <property type="entry name" value="TM7S3/TM198-like_dom"/>
</dbReference>
<evidence type="ECO:0000256" key="1">
    <source>
        <dbReference type="ARBA" id="ARBA00004141"/>
    </source>
</evidence>
<evidence type="ECO:0000256" key="5">
    <source>
        <dbReference type="SAM" id="Phobius"/>
    </source>
</evidence>
<feature type="transmembrane region" description="Helical" evidence="5">
    <location>
        <begin position="172"/>
        <end position="193"/>
    </location>
</feature>
<proteinExistence type="predicted"/>
<feature type="transmembrane region" description="Helical" evidence="5">
    <location>
        <begin position="91"/>
        <end position="110"/>
    </location>
</feature>
<evidence type="ECO:0000313" key="7">
    <source>
        <dbReference type="EMBL" id="HHS30380.1"/>
    </source>
</evidence>
<reference evidence="7" key="1">
    <citation type="journal article" date="2020" name="mSystems">
        <title>Genome- and Community-Level Interaction Insights into Carbon Utilization and Element Cycling Functions of Hydrothermarchaeota in Hydrothermal Sediment.</title>
        <authorList>
            <person name="Zhou Z."/>
            <person name="Liu Y."/>
            <person name="Xu W."/>
            <person name="Pan J."/>
            <person name="Luo Z.H."/>
            <person name="Li M."/>
        </authorList>
    </citation>
    <scope>NUCLEOTIDE SEQUENCE [LARGE SCALE GENOMIC DNA]</scope>
    <source>
        <strain evidence="7">SpSt-767</strain>
    </source>
</reference>
<dbReference type="AlphaFoldDB" id="A0A7V6A564"/>
<feature type="domain" description="TM7S3/TM198-like" evidence="6">
    <location>
        <begin position="24"/>
        <end position="163"/>
    </location>
</feature>
<sequence length="205" mass="21781">MTKQSIFPNSLVKELRMDQWFWLAAIIVGLISCFYGYPLFRILLIAAGLIYGYMLGQILASASHPGLSLALGIVLAVILAVFAYPLWSIGVVLVGAALGFFLLHFVGAALNATPAVIVLLGALGALIFGVLFYFIKDLLVIVATAFNGAALFVFGLGGYIPALTFGGGQANVLDLVVMVVVGGLGFALQFSMFRHRRTYSTPSVS</sequence>
<gene>
    <name evidence="7" type="ORF">ENV52_11850</name>
</gene>